<dbReference type="AlphaFoldDB" id="A0A6C2UEF1"/>
<keyword evidence="2 3" id="KW-0808">Transferase</keyword>
<dbReference type="CDD" id="cd06533">
    <property type="entry name" value="Glyco_transf_WecG_TagA"/>
    <property type="match status" value="1"/>
</dbReference>
<protein>
    <submittedName>
        <fullName evidence="3">N-acetylglucosaminyldiphosphoundecaprenol N-acetyl-beta-D-mannosaminyltransferase</fullName>
    </submittedName>
</protein>
<sequence length="249" mass="27983">MSQIPVVQILGIKISVIDQPLLLAEIGQYAAHGKIALVNNVNVHACNLAYEQPVFHSILNASEIVFCDGFGVKLGAWMMGKKLGQRMTPPDWIDELFLLCAEKGYSVFFVGDTKEVVERFAGQVQQRHPELKIAGWHHGFFECHGSESDGVVDMVSDSGADIIITGMGMPRQELWAWEAKSKVNKGVFIATGALFRWYTGIEQRAQKWVTDCGLEWLARLVTHPRTLFQRYVVGIPLFFFRIVFGRRNG</sequence>
<gene>
    <name evidence="3" type="primary">tagA</name>
    <name evidence="3" type="ORF">SCARR_00341</name>
</gene>
<evidence type="ECO:0000313" key="3">
    <source>
        <dbReference type="EMBL" id="VGO18289.1"/>
    </source>
</evidence>
<dbReference type="InterPro" id="IPR004629">
    <property type="entry name" value="WecG_TagA_CpsF"/>
</dbReference>
<dbReference type="PANTHER" id="PTHR34136:SF1">
    <property type="entry name" value="UDP-N-ACETYL-D-MANNOSAMINURONIC ACID TRANSFERASE"/>
    <property type="match status" value="1"/>
</dbReference>
<keyword evidence="4" id="KW-1185">Reference proteome</keyword>
<dbReference type="PANTHER" id="PTHR34136">
    <property type="match status" value="1"/>
</dbReference>
<evidence type="ECO:0000256" key="2">
    <source>
        <dbReference type="ARBA" id="ARBA00022679"/>
    </source>
</evidence>
<proteinExistence type="predicted"/>
<dbReference type="GO" id="GO:0016758">
    <property type="term" value="F:hexosyltransferase activity"/>
    <property type="evidence" value="ECO:0007669"/>
    <property type="project" value="TreeGrafter"/>
</dbReference>
<dbReference type="EMBL" id="CAAHFH010000001">
    <property type="protein sequence ID" value="VGO18289.1"/>
    <property type="molecule type" value="Genomic_DNA"/>
</dbReference>
<keyword evidence="1" id="KW-0328">Glycosyltransferase</keyword>
<dbReference type="Proteomes" id="UP000346198">
    <property type="component" value="Unassembled WGS sequence"/>
</dbReference>
<organism evidence="3 4">
    <name type="scientific">Pontiella sulfatireligans</name>
    <dbReference type="NCBI Taxonomy" id="2750658"/>
    <lineage>
        <taxon>Bacteria</taxon>
        <taxon>Pseudomonadati</taxon>
        <taxon>Kiritimatiellota</taxon>
        <taxon>Kiritimatiellia</taxon>
        <taxon>Kiritimatiellales</taxon>
        <taxon>Pontiellaceae</taxon>
        <taxon>Pontiella</taxon>
    </lineage>
</organism>
<dbReference type="NCBIfam" id="TIGR00696">
    <property type="entry name" value="wecG_tagA_cpsF"/>
    <property type="match status" value="1"/>
</dbReference>
<accession>A0A6C2UEF1</accession>
<evidence type="ECO:0000313" key="4">
    <source>
        <dbReference type="Proteomes" id="UP000346198"/>
    </source>
</evidence>
<reference evidence="3 4" key="1">
    <citation type="submission" date="2019-04" db="EMBL/GenBank/DDBJ databases">
        <authorList>
            <person name="Van Vliet M D."/>
        </authorList>
    </citation>
    <scope>NUCLEOTIDE SEQUENCE [LARGE SCALE GENOMIC DNA]</scope>
    <source>
        <strain evidence="3 4">F21</strain>
    </source>
</reference>
<dbReference type="Pfam" id="PF03808">
    <property type="entry name" value="Glyco_tran_WecG"/>
    <property type="match status" value="1"/>
</dbReference>
<name>A0A6C2UEF1_9BACT</name>
<evidence type="ECO:0000256" key="1">
    <source>
        <dbReference type="ARBA" id="ARBA00022676"/>
    </source>
</evidence>